<keyword evidence="3" id="KW-0677">Repeat</keyword>
<evidence type="ECO:0000256" key="1">
    <source>
        <dbReference type="ARBA" id="ARBA00004613"/>
    </source>
</evidence>
<dbReference type="InterPro" id="IPR022385">
    <property type="entry name" value="Rhs_assc_core"/>
</dbReference>
<dbReference type="GO" id="GO:0005576">
    <property type="term" value="C:extracellular region"/>
    <property type="evidence" value="ECO:0007669"/>
    <property type="project" value="UniProtKB-SubCell"/>
</dbReference>
<feature type="region of interest" description="Disordered" evidence="5">
    <location>
        <begin position="47"/>
        <end position="66"/>
    </location>
</feature>
<dbReference type="InterPro" id="IPR036844">
    <property type="entry name" value="Hint_dom_sf"/>
</dbReference>
<feature type="domain" description="Hint" evidence="6">
    <location>
        <begin position="2072"/>
        <end position="2166"/>
    </location>
</feature>
<evidence type="ECO:0000313" key="7">
    <source>
        <dbReference type="EMBL" id="QPJ61613.1"/>
    </source>
</evidence>
<keyword evidence="4" id="KW-0843">Virulence</keyword>
<sequence length="2316" mass="257488">MCRFFQKVLPSRNYNLFVFLFTSLLFLIVPTNALLAKSTFQQSQAKKQTLPTPEFSAGTTGSSTFSLPLRVPPGTRGMQPELEIVYDSDSDNGYLGLGLFLNGLSEIRRCPATLAQDGFKGTLNYDEDDRFCLDGNGVNDGRLKVISGNYGADGSEYRTERDTFRKIVARSKAGSGPASFDVWLKDGTYLQYGTAGSNGSRVMNSQGKGVRIWALNSVTDRNGNYYFIKYTGSPPDMDTGENIDSPGQYYPEFIYYTGHQNSTTDFKRMVQFKYIRNSYPSQGDDDGGWVETNALLKEIVTCISESKNLDSPDSNCETPGTRIATRYKLSYEENLNYGTSIVRQIEECDANDVCLPPVTLHWDEGTSSFGSYSDSSLTVSDMGYPSDKKAKIQYPRLFGDVNGDGHVDFCRAVGDATRSLSCALGGKDEFSQPYWPSSSSSVVDFGVWDTPGELVDVNGDGRDDFCRFIDKGNGYSQLSCALATESGFSDGKFKTPDDDLYTSSSNKEPRGFFDVNGDGRADYCRNNEDKILSCEIATSQGFAWNQFQSPENKKFVFGSNDRPQAFTDVNGDGRADYCRVIDKDNNKRVACALALQSGFEDSGFESPVMKSKAGVKFSLGEKGEDNPWNFGDVNGDGRSDFCRTVKDSKGNKSLKCALAQEDSFGSTRDSYGNVTDPIEILYPGPADRSFDFGYSIEDGFPRIFTDMNGDGLVDYCRVVGYPYYLSCAMMGIGTYGANASPSPNLQNKNYPQTIQDVTGNGKGDYCAANGTTENASDILTCMQGISPLQKVVAVDNGIGGITRIDYKPLTDQSVYRFSGQLPDYPIQKVEDSQYVVSASHVSDGQGNTYDYSYFYENATTSLSGLGNLGFRARTKADPQLGSKNTTVYKRDFPDFNFQFKTLVDQNLLCNQDTQNLSDTSPCVDTPKNLLTRTQFYYKCVDTLDHQECDNATKVARVEVTTKSKEDFGFGYKQLSSFAYDRFGNQTQISDYGDINQSSHFVSTCSFYQNDETNWQNGFLLYQKISTNPTCPEDQSAWETYKFNNKSDLSFKQNTYDTGTMNRSTSLAWDNQNNMWLGSKMTYDSVYGNLVRQDQMSGNPARLIPHTDTHLTYESTFNTFPLVKTSPPPDPGENASFKLTESYAYDARFGSRVAVTDVNGKTSTVCLDSYGRVEDTQGPMPGSEYGAIQPDINCLSTNNYTYLSGPEKGSSVLTLSHMERKYTQNDNGTPSGYSQKIKTRETWNDGDMENWHVSKVYYDGLKRDYKTTAKGDDGQWIITEKLYKAQNLPWKQTLPYFEGAPEKYWIEKDYDSQGRSKWIKTPYVNASGEKSVTKNTWSYQAGNTIVTTANSEGNPDSNDNPRYIKSTVFSFFNSQRRTVSMEINDAPESVTKYDYTPLAQPSRVTLPNGVINKVTFDSLGRKTTLEETNMGVTRFFYTPRGTLGHTKDAKGQTIHLEYDNLNRLKREAWENAQSEITKTVGYTLDVVKDSDQFKNTLGRLVHAEIQDKDGNKESSKTYGYTPYGKQNAIKVDIPKISQISNSSANRHHTFKMRYNPKGRMTRYQFDDGTFVESRYSTGGGNLKDIQYNGNDVSPAPAITYSNFNALGQPQNTTSSNRITEKLWYYPMGNIREQFISSPDSSLLNTIYEWDRLNNVTDLFDCNFTDANSLCGNNGTSKENFSQHLIYENNRLITANAPGQYNKLSFEYDWSGNIIRKDGLDFEYTGNQFRQDTGGHNYIASYDDNGNMEHFKNKTIDQTLELTYDVKNQLKKLEGAGDAKKYTYDYTGSRIIQESASVTTFYPAPFYEISVFSGTVQHTKYLMGPGGKLVAFTVNDSGEADPPVGVPQPGTIFHFHKNQVGSVALVTNHNGEQVSRVFYKPYGEIFRPDANDNHFRPKFNGKELDEQANLYYFSARYYNPVIGRFLTADTRLGGKVFTQDAFNRYAFALNNPVTFADPTGHGVFKKIWKGIKKAGHFIKKHIKQVAMVAVGVALVAAEVAADVVTEGAATPGLAELDAEILGDVTVDATADVTADVAGDTAAEEAGEVSAEDAGEAVSEQEAESVNECGGCSCANSFTGDSLVQSENGPVAISKIRKGMRVKAYDEKTGEIVIRQVTEVTSRTTQNLIVLHIGDVAIETTANHPFWVEGKGWVVAGKLKEGNLLKSLKGNPHKISRIEQRKGAFKVHNFEVEGAHNYFVSEKQLLVHNPIPIFGPEQFGGIQPMAYPAHSYYKNNLYDEGGNFLGIRLTGQETYYFNNTEIYNVWEGPYRAGLAEEFNPGDILEGPNIDGFNPGDAGLPEDFLQPQLPVEVVDCAEAA</sequence>
<dbReference type="EMBL" id="CP048685">
    <property type="protein sequence ID" value="QPJ61613.1"/>
    <property type="molecule type" value="Genomic_DNA"/>
</dbReference>
<dbReference type="Gene3D" id="2.180.10.10">
    <property type="entry name" value="RHS repeat-associated core"/>
    <property type="match status" value="1"/>
</dbReference>
<dbReference type="Proteomes" id="UP000594688">
    <property type="component" value="Chromosome"/>
</dbReference>
<name>A0A7T0BVG2_9BACT</name>
<evidence type="ECO:0000256" key="5">
    <source>
        <dbReference type="SAM" id="MobiDB-lite"/>
    </source>
</evidence>
<gene>
    <name evidence="7" type="ORF">G3M70_06825</name>
</gene>
<dbReference type="PROSITE" id="PS50818">
    <property type="entry name" value="INTEIN_C_TER"/>
    <property type="match status" value="1"/>
</dbReference>
<comment type="subcellular location">
    <subcellularLocation>
        <location evidence="1">Secreted</location>
    </subcellularLocation>
</comment>
<dbReference type="PANTHER" id="PTHR32305">
    <property type="match status" value="1"/>
</dbReference>
<dbReference type="SUPFAM" id="SSF69318">
    <property type="entry name" value="Integrin alpha N-terminal domain"/>
    <property type="match status" value="1"/>
</dbReference>
<dbReference type="InterPro" id="IPR028994">
    <property type="entry name" value="Integrin_alpha_N"/>
</dbReference>
<evidence type="ECO:0000259" key="6">
    <source>
        <dbReference type="SMART" id="SM00306"/>
    </source>
</evidence>
<dbReference type="SMART" id="SM00306">
    <property type="entry name" value="HintN"/>
    <property type="match status" value="1"/>
</dbReference>
<dbReference type="InterPro" id="IPR003284">
    <property type="entry name" value="Sal_SpvB"/>
</dbReference>
<dbReference type="Gene3D" id="2.170.16.10">
    <property type="entry name" value="Hedgehog/Intein (Hint) domain"/>
    <property type="match status" value="1"/>
</dbReference>
<dbReference type="InterPro" id="IPR056823">
    <property type="entry name" value="TEN-like_YD-shell"/>
</dbReference>
<accession>A0A7T0BVG2</accession>
<dbReference type="PANTHER" id="PTHR32305:SF15">
    <property type="entry name" value="PROTEIN RHSA-RELATED"/>
    <property type="match status" value="1"/>
</dbReference>
<evidence type="ECO:0000313" key="8">
    <source>
        <dbReference type="Proteomes" id="UP000594688"/>
    </source>
</evidence>
<keyword evidence="2" id="KW-0964">Secreted</keyword>
<evidence type="ECO:0000256" key="2">
    <source>
        <dbReference type="ARBA" id="ARBA00022525"/>
    </source>
</evidence>
<dbReference type="SUPFAM" id="SSF51294">
    <property type="entry name" value="Hedgehog/intein (Hint) domain"/>
    <property type="match status" value="1"/>
</dbReference>
<dbReference type="Pfam" id="PF03534">
    <property type="entry name" value="SpvB"/>
    <property type="match status" value="1"/>
</dbReference>
<dbReference type="Pfam" id="PF25023">
    <property type="entry name" value="TEN_YD-shell"/>
    <property type="match status" value="1"/>
</dbReference>
<feature type="compositionally biased region" description="Low complexity" evidence="5">
    <location>
        <begin position="55"/>
        <end position="66"/>
    </location>
</feature>
<organism evidence="7 8">
    <name type="scientific">Candidatus Nitronauta litoralis</name>
    <dbReference type="NCBI Taxonomy" id="2705533"/>
    <lineage>
        <taxon>Bacteria</taxon>
        <taxon>Pseudomonadati</taxon>
        <taxon>Nitrospinota/Tectimicrobiota group</taxon>
        <taxon>Nitrospinota</taxon>
        <taxon>Nitrospinia</taxon>
        <taxon>Nitrospinales</taxon>
        <taxon>Nitrospinaceae</taxon>
        <taxon>Candidatus Nitronauta</taxon>
    </lineage>
</organism>
<dbReference type="InterPro" id="IPR050708">
    <property type="entry name" value="T6SS_VgrG/RHS"/>
</dbReference>
<dbReference type="NCBIfam" id="TIGR03696">
    <property type="entry name" value="Rhs_assc_core"/>
    <property type="match status" value="1"/>
</dbReference>
<dbReference type="Pfam" id="PF07591">
    <property type="entry name" value="PT-HINT"/>
    <property type="match status" value="1"/>
</dbReference>
<proteinExistence type="predicted"/>
<dbReference type="KEGG" id="nli:G3M70_06825"/>
<dbReference type="CDD" id="cd00081">
    <property type="entry name" value="Hint"/>
    <property type="match status" value="1"/>
</dbReference>
<evidence type="ECO:0000256" key="3">
    <source>
        <dbReference type="ARBA" id="ARBA00022737"/>
    </source>
</evidence>
<dbReference type="InterPro" id="IPR003587">
    <property type="entry name" value="Hint_dom_N"/>
</dbReference>
<evidence type="ECO:0000256" key="4">
    <source>
        <dbReference type="ARBA" id="ARBA00023026"/>
    </source>
</evidence>
<dbReference type="InterPro" id="IPR030934">
    <property type="entry name" value="Intein_C"/>
</dbReference>
<dbReference type="GO" id="GO:0005737">
    <property type="term" value="C:cytoplasm"/>
    <property type="evidence" value="ECO:0007669"/>
    <property type="project" value="InterPro"/>
</dbReference>
<reference evidence="7 8" key="1">
    <citation type="submission" date="2020-02" db="EMBL/GenBank/DDBJ databases">
        <title>Genomic and physiological characterization of two novel Nitrospinaceae genera.</title>
        <authorList>
            <person name="Mueller A.J."/>
            <person name="Jung M.-Y."/>
            <person name="Strachan C.R."/>
            <person name="Herbold C.W."/>
            <person name="Kirkegaard R.H."/>
            <person name="Daims H."/>
        </authorList>
    </citation>
    <scope>NUCLEOTIDE SEQUENCE [LARGE SCALE GENOMIC DNA]</scope>
    <source>
        <strain evidence="7">EB</strain>
    </source>
</reference>
<protein>
    <recommendedName>
        <fullName evidence="6">Hint domain-containing protein</fullName>
    </recommendedName>
</protein>